<dbReference type="GO" id="GO:0042953">
    <property type="term" value="P:lipoprotein transport"/>
    <property type="evidence" value="ECO:0007669"/>
    <property type="project" value="InterPro"/>
</dbReference>
<reference evidence="11" key="1">
    <citation type="submission" date="2021-03" db="EMBL/GenBank/DDBJ databases">
        <title>Ottowia sp. 27C isolated from the cloaca of a Giant Asian pond turtle (Heosemys grandis).</title>
        <authorList>
            <person name="Spergser J."/>
            <person name="Busse H.-J."/>
        </authorList>
    </citation>
    <scope>NUCLEOTIDE SEQUENCE</scope>
    <source>
        <strain evidence="11">27C</strain>
    </source>
</reference>
<evidence type="ECO:0000256" key="10">
    <source>
        <dbReference type="HAMAP-Rule" id="MF_00240"/>
    </source>
</evidence>
<dbReference type="InterPro" id="IPR018323">
    <property type="entry name" value="OM_lipoprot_carrier_LolA_Pbac"/>
</dbReference>
<dbReference type="GO" id="GO:0042597">
    <property type="term" value="C:periplasmic space"/>
    <property type="evidence" value="ECO:0007669"/>
    <property type="project" value="UniProtKB-SubCell"/>
</dbReference>
<dbReference type="InterPro" id="IPR029046">
    <property type="entry name" value="LolA/LolB/LppX"/>
</dbReference>
<gene>
    <name evidence="10 11" type="primary">lolA</name>
    <name evidence="11" type="ORF">J1M35_14385</name>
</gene>
<organism evidence="11 12">
    <name type="scientific">Ottowia testudinis</name>
    <dbReference type="NCBI Taxonomy" id="2816950"/>
    <lineage>
        <taxon>Bacteria</taxon>
        <taxon>Pseudomonadati</taxon>
        <taxon>Pseudomonadota</taxon>
        <taxon>Betaproteobacteria</taxon>
        <taxon>Burkholderiales</taxon>
        <taxon>Comamonadaceae</taxon>
        <taxon>Ottowia</taxon>
    </lineage>
</organism>
<dbReference type="EMBL" id="CP071796">
    <property type="protein sequence ID" value="QTD44293.1"/>
    <property type="molecule type" value="Genomic_DNA"/>
</dbReference>
<dbReference type="AlphaFoldDB" id="A0A975CJ00"/>
<dbReference type="NCBIfam" id="TIGR00547">
    <property type="entry name" value="lolA"/>
    <property type="match status" value="1"/>
</dbReference>
<evidence type="ECO:0000256" key="8">
    <source>
        <dbReference type="ARBA" id="ARBA00022927"/>
    </source>
</evidence>
<evidence type="ECO:0000256" key="3">
    <source>
        <dbReference type="ARBA" id="ARBA00011245"/>
    </source>
</evidence>
<keyword evidence="11" id="KW-0449">Lipoprotein</keyword>
<evidence type="ECO:0000313" key="12">
    <source>
        <dbReference type="Proteomes" id="UP000663903"/>
    </source>
</evidence>
<comment type="similarity">
    <text evidence="2 10">Belongs to the LolA family.</text>
</comment>
<comment type="function">
    <text evidence="10">Participates in the translocation of lipoproteins from the inner membrane to the outer membrane. Only forms a complex with a lipoprotein if the residue after the N-terminal Cys is not an aspartate (The Asp acts as a targeting signal to indicate that the lipoprotein should stay in the inner membrane).</text>
</comment>
<evidence type="ECO:0000256" key="7">
    <source>
        <dbReference type="ARBA" id="ARBA00022764"/>
    </source>
</evidence>
<dbReference type="InterPro" id="IPR004564">
    <property type="entry name" value="OM_lipoprot_carrier_LolA-like"/>
</dbReference>
<evidence type="ECO:0000256" key="5">
    <source>
        <dbReference type="ARBA" id="ARBA00022448"/>
    </source>
</evidence>
<dbReference type="KEGG" id="otd:J1M35_14385"/>
<evidence type="ECO:0000256" key="6">
    <source>
        <dbReference type="ARBA" id="ARBA00022729"/>
    </source>
</evidence>
<keyword evidence="7 10" id="KW-0574">Periplasm</keyword>
<dbReference type="HAMAP" id="MF_00240">
    <property type="entry name" value="LolA"/>
    <property type="match status" value="1"/>
</dbReference>
<evidence type="ECO:0000256" key="1">
    <source>
        <dbReference type="ARBA" id="ARBA00004418"/>
    </source>
</evidence>
<evidence type="ECO:0000256" key="2">
    <source>
        <dbReference type="ARBA" id="ARBA00007615"/>
    </source>
</evidence>
<dbReference type="GO" id="GO:0044874">
    <property type="term" value="P:lipoprotein localization to outer membrane"/>
    <property type="evidence" value="ECO:0007669"/>
    <property type="project" value="UniProtKB-UniRule"/>
</dbReference>
<dbReference type="Gene3D" id="2.50.20.10">
    <property type="entry name" value="Lipoprotein localisation LolA/LolB/LppX"/>
    <property type="match status" value="1"/>
</dbReference>
<keyword evidence="8 10" id="KW-0653">Protein transport</keyword>
<dbReference type="PANTHER" id="PTHR35869">
    <property type="entry name" value="OUTER-MEMBRANE LIPOPROTEIN CARRIER PROTEIN"/>
    <property type="match status" value="1"/>
</dbReference>
<proteinExistence type="inferred from homology"/>
<evidence type="ECO:0000256" key="4">
    <source>
        <dbReference type="ARBA" id="ARBA00014035"/>
    </source>
</evidence>
<comment type="subunit">
    <text evidence="3 10">Monomer.</text>
</comment>
<dbReference type="SUPFAM" id="SSF89392">
    <property type="entry name" value="Prokaryotic lipoproteins and lipoprotein localization factors"/>
    <property type="match status" value="1"/>
</dbReference>
<keyword evidence="9 10" id="KW-0143">Chaperone</keyword>
<keyword evidence="6" id="KW-0732">Signal</keyword>
<comment type="subcellular location">
    <subcellularLocation>
        <location evidence="1 10">Periplasm</location>
    </subcellularLocation>
</comment>
<name>A0A975CJ00_9BURK</name>
<evidence type="ECO:0000313" key="11">
    <source>
        <dbReference type="EMBL" id="QTD44293.1"/>
    </source>
</evidence>
<dbReference type="Pfam" id="PF03548">
    <property type="entry name" value="LolA"/>
    <property type="match status" value="1"/>
</dbReference>
<protein>
    <recommendedName>
        <fullName evidence="4 10">Outer-membrane lipoprotein carrier protein</fullName>
    </recommendedName>
</protein>
<accession>A0A975CJ00</accession>
<dbReference type="Proteomes" id="UP000663903">
    <property type="component" value="Chromosome"/>
</dbReference>
<evidence type="ECO:0000256" key="9">
    <source>
        <dbReference type="ARBA" id="ARBA00023186"/>
    </source>
</evidence>
<keyword evidence="12" id="KW-1185">Reference proteome</keyword>
<dbReference type="CDD" id="cd16325">
    <property type="entry name" value="LolA"/>
    <property type="match status" value="1"/>
</dbReference>
<sequence>MSKMSTHVSSLARHGAVAAAVLALGTPVAWAGGLDSLAQFVKSTRSGKAAFAQVVTAPAKEGQPPRSKTQSGTFEFQRPGKFRFVYSKPFEQTIVADGKTLWLHDVDLNQVTARKQEQVLGATPAAIVAAAPDLKALEKDFTLTEEPDSDGQQWVKAIPKSRDGQLQSIRVGLKPGPGGAELGTLEIQDSFGQRSVLTFSHFEVNAAVPASHFQFTPPKGVDVLRN</sequence>
<dbReference type="PANTHER" id="PTHR35869:SF1">
    <property type="entry name" value="OUTER-MEMBRANE LIPOPROTEIN CARRIER PROTEIN"/>
    <property type="match status" value="1"/>
</dbReference>
<keyword evidence="5 10" id="KW-0813">Transport</keyword>